<dbReference type="AlphaFoldDB" id="A0A9X5CK41"/>
<dbReference type="GO" id="GO:0005737">
    <property type="term" value="C:cytoplasm"/>
    <property type="evidence" value="ECO:0007669"/>
    <property type="project" value="TreeGrafter"/>
</dbReference>
<comment type="caution">
    <text evidence="6">The sequence shown here is derived from an EMBL/GenBank/DDBJ whole genome shotgun (WGS) entry which is preliminary data.</text>
</comment>
<evidence type="ECO:0000256" key="4">
    <source>
        <dbReference type="ARBA" id="ARBA00023002"/>
    </source>
</evidence>
<accession>A0A9X5CK41</accession>
<sequence length="102" mass="10973">MRAADNRELVVVGASLAGLRAARCLREQGFTGALTIVGDEPHPPYDRPPLSKRVLSAPGRPVRPELPVPNGLRARWLLGRAAVRLDPAARAVTLADGTRLTY</sequence>
<evidence type="ECO:0000313" key="6">
    <source>
        <dbReference type="EMBL" id="NEC50020.1"/>
    </source>
</evidence>
<dbReference type="PANTHER" id="PTHR43557:SF2">
    <property type="entry name" value="RIESKE DOMAIN-CONTAINING PROTEIN-RELATED"/>
    <property type="match status" value="1"/>
</dbReference>
<feature type="non-terminal residue" evidence="6">
    <location>
        <position position="102"/>
    </location>
</feature>
<evidence type="ECO:0000259" key="5">
    <source>
        <dbReference type="Pfam" id="PF07992"/>
    </source>
</evidence>
<dbReference type="SUPFAM" id="SSF51905">
    <property type="entry name" value="FAD/NAD(P)-binding domain"/>
    <property type="match status" value="1"/>
</dbReference>
<evidence type="ECO:0000256" key="3">
    <source>
        <dbReference type="ARBA" id="ARBA00022827"/>
    </source>
</evidence>
<keyword evidence="2" id="KW-0285">Flavoprotein</keyword>
<dbReference type="Gene3D" id="3.50.50.60">
    <property type="entry name" value="FAD/NAD(P)-binding domain"/>
    <property type="match status" value="1"/>
</dbReference>
<evidence type="ECO:0000313" key="7">
    <source>
        <dbReference type="Proteomes" id="UP000471745"/>
    </source>
</evidence>
<keyword evidence="7" id="KW-1185">Reference proteome</keyword>
<dbReference type="EMBL" id="JAAGNA010000538">
    <property type="protein sequence ID" value="NEC50020.1"/>
    <property type="molecule type" value="Genomic_DNA"/>
</dbReference>
<dbReference type="Proteomes" id="UP000471745">
    <property type="component" value="Unassembled WGS sequence"/>
</dbReference>
<dbReference type="GO" id="GO:0016651">
    <property type="term" value="F:oxidoreductase activity, acting on NAD(P)H"/>
    <property type="evidence" value="ECO:0007669"/>
    <property type="project" value="TreeGrafter"/>
</dbReference>
<dbReference type="InterPro" id="IPR050446">
    <property type="entry name" value="FAD-oxidoreductase/Apoptosis"/>
</dbReference>
<keyword evidence="3" id="KW-0274">FAD</keyword>
<keyword evidence="4" id="KW-0560">Oxidoreductase</keyword>
<organism evidence="6 7">
    <name type="scientific">Actinospica acidiphila</name>
    <dbReference type="NCBI Taxonomy" id="304899"/>
    <lineage>
        <taxon>Bacteria</taxon>
        <taxon>Bacillati</taxon>
        <taxon>Actinomycetota</taxon>
        <taxon>Actinomycetes</taxon>
        <taxon>Catenulisporales</taxon>
        <taxon>Actinospicaceae</taxon>
        <taxon>Actinospica</taxon>
    </lineage>
</organism>
<evidence type="ECO:0000256" key="2">
    <source>
        <dbReference type="ARBA" id="ARBA00022630"/>
    </source>
</evidence>
<feature type="domain" description="FAD/NAD(P)-binding" evidence="5">
    <location>
        <begin position="8"/>
        <end position="100"/>
    </location>
</feature>
<comment type="cofactor">
    <cofactor evidence="1">
        <name>FAD</name>
        <dbReference type="ChEBI" id="CHEBI:57692"/>
    </cofactor>
</comment>
<dbReference type="InterPro" id="IPR023753">
    <property type="entry name" value="FAD/NAD-binding_dom"/>
</dbReference>
<reference evidence="6 7" key="1">
    <citation type="submission" date="2020-01" db="EMBL/GenBank/DDBJ databases">
        <title>Insect and environment-associated Actinomycetes.</title>
        <authorList>
            <person name="Currrie C."/>
            <person name="Chevrette M."/>
            <person name="Carlson C."/>
            <person name="Stubbendieck R."/>
            <person name="Wendt-Pienkowski E."/>
        </authorList>
    </citation>
    <scope>NUCLEOTIDE SEQUENCE [LARGE SCALE GENOMIC DNA]</scope>
    <source>
        <strain evidence="6 7">SID8189</strain>
    </source>
</reference>
<dbReference type="Pfam" id="PF07992">
    <property type="entry name" value="Pyr_redox_2"/>
    <property type="match status" value="1"/>
</dbReference>
<protein>
    <submittedName>
        <fullName evidence="6">FAD-dependent oxidoreductase</fullName>
    </submittedName>
</protein>
<dbReference type="RefSeq" id="WP_163089179.1">
    <property type="nucleotide sequence ID" value="NZ_JAAGNA010000538.1"/>
</dbReference>
<evidence type="ECO:0000256" key="1">
    <source>
        <dbReference type="ARBA" id="ARBA00001974"/>
    </source>
</evidence>
<dbReference type="InterPro" id="IPR036188">
    <property type="entry name" value="FAD/NAD-bd_sf"/>
</dbReference>
<dbReference type="PANTHER" id="PTHR43557">
    <property type="entry name" value="APOPTOSIS-INDUCING FACTOR 1"/>
    <property type="match status" value="1"/>
</dbReference>
<name>A0A9X5CK41_9ACTN</name>
<proteinExistence type="predicted"/>
<gene>
    <name evidence="6" type="ORF">G3I18_15765</name>
</gene>